<evidence type="ECO:0000313" key="2">
    <source>
        <dbReference type="Proteomes" id="UP001187315"/>
    </source>
</evidence>
<evidence type="ECO:0000313" key="1">
    <source>
        <dbReference type="EMBL" id="KAK2848105.1"/>
    </source>
</evidence>
<dbReference type="CDD" id="cd04301">
    <property type="entry name" value="NAT_SF"/>
    <property type="match status" value="1"/>
</dbReference>
<protein>
    <recommendedName>
        <fullName evidence="3">Family with sequence similarity 169 member B</fullName>
    </recommendedName>
</protein>
<organism evidence="1 2">
    <name type="scientific">Tachysurus vachellii</name>
    <name type="common">Darkbarbel catfish</name>
    <name type="synonym">Pelteobagrus vachellii</name>
    <dbReference type="NCBI Taxonomy" id="175792"/>
    <lineage>
        <taxon>Eukaryota</taxon>
        <taxon>Metazoa</taxon>
        <taxon>Chordata</taxon>
        <taxon>Craniata</taxon>
        <taxon>Vertebrata</taxon>
        <taxon>Euteleostomi</taxon>
        <taxon>Actinopterygii</taxon>
        <taxon>Neopterygii</taxon>
        <taxon>Teleostei</taxon>
        <taxon>Ostariophysi</taxon>
        <taxon>Siluriformes</taxon>
        <taxon>Bagridae</taxon>
        <taxon>Tachysurus</taxon>
    </lineage>
</organism>
<proteinExistence type="predicted"/>
<evidence type="ECO:0008006" key="3">
    <source>
        <dbReference type="Google" id="ProtNLM"/>
    </source>
</evidence>
<comment type="caution">
    <text evidence="1">The sequence shown here is derived from an EMBL/GenBank/DDBJ whole genome shotgun (WGS) entry which is preliminary data.</text>
</comment>
<keyword evidence="2" id="KW-1185">Reference proteome</keyword>
<dbReference type="Proteomes" id="UP001187315">
    <property type="component" value="Unassembled WGS sequence"/>
</dbReference>
<gene>
    <name evidence="1" type="ORF">Q7C36_009787</name>
</gene>
<name>A0AA88N5Z2_TACVA</name>
<sequence length="350" mass="40267">MNCTATLQQVAQFHNCNHFKGHWAFKMESNSNLPVRNQVNSYPVDLPCQDYDTLCPDSEYLSCLESDTESFCLPNGAEVQVTYDNIGQLRLFGEKDPPHNLLALHLPGDETQVVAIYMYRKWWSISDVLKTSSKSRNGLVFVESVMERVILFLLSQIVFGMLERSPGERVYFSTHPVSEYGKIFWQDGEAVGFYTVKNKGSLCNGYTAQSYLLPVLDTVFVRSHWRRRGLALQMLQDFCGSLPTERVLGISYPVSPSMYRVCKKYLEIHHEQREHLYEVEAPGNWSQRRNVWLNILLQQRPTNSRILEESPNFTQATDKQLTANKGKVRTQRRCVEKKLTGLGHNRSGKK</sequence>
<accession>A0AA88N5Z2</accession>
<dbReference type="InterPro" id="IPR029625">
    <property type="entry name" value="FAM169"/>
</dbReference>
<dbReference type="PANTHER" id="PTHR22442">
    <property type="match status" value="1"/>
</dbReference>
<reference evidence="1" key="1">
    <citation type="submission" date="2023-08" db="EMBL/GenBank/DDBJ databases">
        <title>Pelteobagrus vachellii genome.</title>
        <authorList>
            <person name="Liu H."/>
        </authorList>
    </citation>
    <scope>NUCLEOTIDE SEQUENCE</scope>
    <source>
        <strain evidence="1">PRFRI_2022a</strain>
        <tissue evidence="1">Muscle</tissue>
    </source>
</reference>
<dbReference type="AlphaFoldDB" id="A0AA88N5Z2"/>
<dbReference type="PANTHER" id="PTHR22442:SF4">
    <property type="entry name" value="PROTEIN FAM169BP"/>
    <property type="match status" value="1"/>
</dbReference>
<dbReference type="EMBL" id="JAVHJS010000009">
    <property type="protein sequence ID" value="KAK2848105.1"/>
    <property type="molecule type" value="Genomic_DNA"/>
</dbReference>